<proteinExistence type="predicted"/>
<dbReference type="PANTHER" id="PTHR46238">
    <property type="entry name" value="REVERSE TRANSCRIPTASE DOMAIN-CONTAINING PROTEIN"/>
    <property type="match status" value="1"/>
</dbReference>
<protein>
    <recommendedName>
        <fullName evidence="3">Reverse transcriptase</fullName>
    </recommendedName>
</protein>
<keyword evidence="2" id="KW-1185">Reference proteome</keyword>
<evidence type="ECO:0008006" key="3">
    <source>
        <dbReference type="Google" id="ProtNLM"/>
    </source>
</evidence>
<dbReference type="OrthoDB" id="768353at2759"/>
<evidence type="ECO:0000313" key="1">
    <source>
        <dbReference type="EMBL" id="KAG5593316.1"/>
    </source>
</evidence>
<comment type="caution">
    <text evidence="1">The sequence shown here is derived from an EMBL/GenBank/DDBJ whole genome shotgun (WGS) entry which is preliminary data.</text>
</comment>
<evidence type="ECO:0000313" key="2">
    <source>
        <dbReference type="Proteomes" id="UP000824120"/>
    </source>
</evidence>
<dbReference type="AlphaFoldDB" id="A0A9J5Y1X3"/>
<gene>
    <name evidence="1" type="ORF">H5410_043830</name>
</gene>
<reference evidence="1 2" key="1">
    <citation type="submission" date="2020-09" db="EMBL/GenBank/DDBJ databases">
        <title>De no assembly of potato wild relative species, Solanum commersonii.</title>
        <authorList>
            <person name="Cho K."/>
        </authorList>
    </citation>
    <scope>NUCLEOTIDE SEQUENCE [LARGE SCALE GENOMIC DNA]</scope>
    <source>
        <strain evidence="1">LZ3.2</strain>
        <tissue evidence="1">Leaf</tissue>
    </source>
</reference>
<dbReference type="EMBL" id="JACXVP010000008">
    <property type="protein sequence ID" value="KAG5593316.1"/>
    <property type="molecule type" value="Genomic_DNA"/>
</dbReference>
<name>A0A9J5Y1X3_SOLCO</name>
<sequence length="106" mass="12742">MTVVWNAWEKKSNAIADLRDDEVNVRLEVWRKTLESKGFRMSKTKMKYLKCKFLCDKKVPPKLKLYRRVVRPSFLYGVECWSIKILHVSEDACYENEYVKMDVQPY</sequence>
<organism evidence="1 2">
    <name type="scientific">Solanum commersonii</name>
    <name type="common">Commerson's wild potato</name>
    <name type="synonym">Commerson's nightshade</name>
    <dbReference type="NCBI Taxonomy" id="4109"/>
    <lineage>
        <taxon>Eukaryota</taxon>
        <taxon>Viridiplantae</taxon>
        <taxon>Streptophyta</taxon>
        <taxon>Embryophyta</taxon>
        <taxon>Tracheophyta</taxon>
        <taxon>Spermatophyta</taxon>
        <taxon>Magnoliopsida</taxon>
        <taxon>eudicotyledons</taxon>
        <taxon>Gunneridae</taxon>
        <taxon>Pentapetalae</taxon>
        <taxon>asterids</taxon>
        <taxon>lamiids</taxon>
        <taxon>Solanales</taxon>
        <taxon>Solanaceae</taxon>
        <taxon>Solanoideae</taxon>
        <taxon>Solaneae</taxon>
        <taxon>Solanum</taxon>
    </lineage>
</organism>
<dbReference type="PANTHER" id="PTHR46238:SF8">
    <property type="entry name" value="ENDONUCLEASE_EXONUCLEASE_PHOSPHATASE DOMAIN-CONTAINING PROTEIN"/>
    <property type="match status" value="1"/>
</dbReference>
<dbReference type="Proteomes" id="UP000824120">
    <property type="component" value="Chromosome 8"/>
</dbReference>
<accession>A0A9J5Y1X3</accession>